<accession>A0ABW3TLY6</accession>
<feature type="compositionally biased region" description="Low complexity" evidence="7">
    <location>
        <begin position="33"/>
        <end position="47"/>
    </location>
</feature>
<dbReference type="PROSITE" id="PS51462">
    <property type="entry name" value="NUDIX"/>
    <property type="match status" value="1"/>
</dbReference>
<keyword evidence="6" id="KW-0464">Manganese</keyword>
<organism evidence="9 10">
    <name type="scientific">Leucobacter albus</name>
    <dbReference type="NCBI Taxonomy" id="272210"/>
    <lineage>
        <taxon>Bacteria</taxon>
        <taxon>Bacillati</taxon>
        <taxon>Actinomycetota</taxon>
        <taxon>Actinomycetes</taxon>
        <taxon>Micrococcales</taxon>
        <taxon>Microbacteriaceae</taxon>
        <taxon>Leucobacter</taxon>
    </lineage>
</organism>
<name>A0ABW3TLY6_9MICO</name>
<keyword evidence="10" id="KW-1185">Reference proteome</keyword>
<dbReference type="RefSeq" id="WP_343957723.1">
    <property type="nucleotide sequence ID" value="NZ_BAAAKZ010000002.1"/>
</dbReference>
<feature type="region of interest" description="Disordered" evidence="7">
    <location>
        <begin position="1"/>
        <end position="47"/>
    </location>
</feature>
<evidence type="ECO:0000256" key="4">
    <source>
        <dbReference type="ARBA" id="ARBA00022801"/>
    </source>
</evidence>
<dbReference type="EMBL" id="JBHTLY010000002">
    <property type="protein sequence ID" value="MFD1201700.1"/>
    <property type="molecule type" value="Genomic_DNA"/>
</dbReference>
<evidence type="ECO:0000313" key="10">
    <source>
        <dbReference type="Proteomes" id="UP001597181"/>
    </source>
</evidence>
<evidence type="ECO:0000256" key="1">
    <source>
        <dbReference type="ARBA" id="ARBA00001936"/>
    </source>
</evidence>
<evidence type="ECO:0000259" key="8">
    <source>
        <dbReference type="PROSITE" id="PS51462"/>
    </source>
</evidence>
<dbReference type="CDD" id="cd18870">
    <property type="entry name" value="NUDIX_AcylCoAdiphos_Nudt19"/>
    <property type="match status" value="1"/>
</dbReference>
<evidence type="ECO:0000256" key="5">
    <source>
        <dbReference type="ARBA" id="ARBA00022842"/>
    </source>
</evidence>
<reference evidence="10" key="1">
    <citation type="journal article" date="2019" name="Int. J. Syst. Evol. Microbiol.">
        <title>The Global Catalogue of Microorganisms (GCM) 10K type strain sequencing project: providing services to taxonomists for standard genome sequencing and annotation.</title>
        <authorList>
            <consortium name="The Broad Institute Genomics Platform"/>
            <consortium name="The Broad Institute Genome Sequencing Center for Infectious Disease"/>
            <person name="Wu L."/>
            <person name="Ma J."/>
        </authorList>
    </citation>
    <scope>NUCLEOTIDE SEQUENCE [LARGE SCALE GENOMIC DNA]</scope>
    <source>
        <strain evidence="10">CCUG 50213</strain>
    </source>
</reference>
<feature type="compositionally biased region" description="Gly residues" evidence="7">
    <location>
        <begin position="1"/>
        <end position="32"/>
    </location>
</feature>
<comment type="cofactor">
    <cofactor evidence="1">
        <name>Mn(2+)</name>
        <dbReference type="ChEBI" id="CHEBI:29035"/>
    </cofactor>
</comment>
<dbReference type="PANTHER" id="PTHR12318:SF0">
    <property type="entry name" value="ACYL-COENZYME A DIPHOSPHATASE NUDT19"/>
    <property type="match status" value="1"/>
</dbReference>
<comment type="cofactor">
    <cofactor evidence="2">
        <name>Mg(2+)</name>
        <dbReference type="ChEBI" id="CHEBI:18420"/>
    </cofactor>
</comment>
<proteinExistence type="predicted"/>
<keyword evidence="4" id="KW-0378">Hydrolase</keyword>
<evidence type="ECO:0000256" key="7">
    <source>
        <dbReference type="SAM" id="MobiDB-lite"/>
    </source>
</evidence>
<dbReference type="Proteomes" id="UP001597181">
    <property type="component" value="Unassembled WGS sequence"/>
</dbReference>
<dbReference type="InterPro" id="IPR015797">
    <property type="entry name" value="NUDIX_hydrolase-like_dom_sf"/>
</dbReference>
<dbReference type="Gene3D" id="3.90.79.10">
    <property type="entry name" value="Nucleoside Triphosphate Pyrophosphohydrolase"/>
    <property type="match status" value="1"/>
</dbReference>
<evidence type="ECO:0000256" key="3">
    <source>
        <dbReference type="ARBA" id="ARBA00022723"/>
    </source>
</evidence>
<evidence type="ECO:0000256" key="2">
    <source>
        <dbReference type="ARBA" id="ARBA00001946"/>
    </source>
</evidence>
<evidence type="ECO:0000313" key="9">
    <source>
        <dbReference type="EMBL" id="MFD1201700.1"/>
    </source>
</evidence>
<gene>
    <name evidence="9" type="ORF">ACFQ3U_07335</name>
</gene>
<dbReference type="SUPFAM" id="SSF55811">
    <property type="entry name" value="Nudix"/>
    <property type="match status" value="1"/>
</dbReference>
<keyword evidence="5" id="KW-0460">Magnesium</keyword>
<keyword evidence="3" id="KW-0479">Metal-binding</keyword>
<sequence length="308" mass="30849">MSDGAGGGARAGVGGAGGAGGGASAGGAGGQPVAGQPRQPVVPRRSASLLLVRDDPLRVLMLRRGSSRGAFPSALVFPGGVLEPSDAGLAAGHVARRGAAGAGVAGRAAAGRAVAPPDEAASLRVAAIREAWEEVGVLLARDASDSHLAGSAVPTPVAAGAGGLAGVLDAAGARLALEDVVPFGRWITPIGGKRRFDTDFFLARAPEGQEPTADGVEAVAIRWVRPAEVPDLRSELLLLPTLMNLRRLGSFASVAEAIAGAPRFPREPVTPTVSIGDDGTPVVRIPAAAGYGVTEFFPQDPGHFKLEG</sequence>
<dbReference type="PANTHER" id="PTHR12318">
    <property type="entry name" value="TESTOSTERONE-REGULATED PROTEIN RP2"/>
    <property type="match status" value="1"/>
</dbReference>
<evidence type="ECO:0000256" key="6">
    <source>
        <dbReference type="ARBA" id="ARBA00023211"/>
    </source>
</evidence>
<dbReference type="InterPro" id="IPR039121">
    <property type="entry name" value="NUDT19"/>
</dbReference>
<dbReference type="InterPro" id="IPR000086">
    <property type="entry name" value="NUDIX_hydrolase_dom"/>
</dbReference>
<feature type="domain" description="Nudix hydrolase" evidence="8">
    <location>
        <begin position="42"/>
        <end position="246"/>
    </location>
</feature>
<comment type="caution">
    <text evidence="9">The sequence shown here is derived from an EMBL/GenBank/DDBJ whole genome shotgun (WGS) entry which is preliminary data.</text>
</comment>
<protein>
    <recommendedName>
        <fullName evidence="8">Nudix hydrolase domain-containing protein</fullName>
    </recommendedName>
</protein>